<dbReference type="EMBL" id="AVCK01000003">
    <property type="protein sequence ID" value="KFN48080.1"/>
    <property type="molecule type" value="Genomic_DNA"/>
</dbReference>
<dbReference type="PATRIC" id="fig|1384056.3.peg.171"/>
<keyword evidence="1" id="KW-0732">Signal</keyword>
<name>A0A091BUQ9_9GAMM</name>
<comment type="caution">
    <text evidence="2">The sequence shown here is derived from an EMBL/GenBank/DDBJ whole genome shotgun (WGS) entry which is preliminary data.</text>
</comment>
<proteinExistence type="predicted"/>
<keyword evidence="3" id="KW-1185">Reference proteome</keyword>
<organism evidence="2 3">
    <name type="scientific">Arenimonas metalli CF5-1</name>
    <dbReference type="NCBI Taxonomy" id="1384056"/>
    <lineage>
        <taxon>Bacteria</taxon>
        <taxon>Pseudomonadati</taxon>
        <taxon>Pseudomonadota</taxon>
        <taxon>Gammaproteobacteria</taxon>
        <taxon>Lysobacterales</taxon>
        <taxon>Lysobacteraceae</taxon>
        <taxon>Arenimonas</taxon>
    </lineage>
</organism>
<dbReference type="Proteomes" id="UP000029393">
    <property type="component" value="Unassembled WGS sequence"/>
</dbReference>
<sequence>MRKHLGLLLLALVAAAGNVEASSQFSAQPAGGHASSSPTRASAAVNFRIVIRESISLGGQQQKSRPDAPPMIQSVSFENGREVVTLARP</sequence>
<gene>
    <name evidence="2" type="ORF">N787_06480</name>
</gene>
<protein>
    <submittedName>
        <fullName evidence="2">Uncharacterized protein</fullName>
    </submittedName>
</protein>
<evidence type="ECO:0000313" key="3">
    <source>
        <dbReference type="Proteomes" id="UP000029393"/>
    </source>
</evidence>
<evidence type="ECO:0000256" key="1">
    <source>
        <dbReference type="SAM" id="SignalP"/>
    </source>
</evidence>
<dbReference type="RefSeq" id="WP_034210072.1">
    <property type="nucleotide sequence ID" value="NZ_AVCK01000003.1"/>
</dbReference>
<feature type="chain" id="PRO_5001870152" evidence="1">
    <location>
        <begin position="22"/>
        <end position="89"/>
    </location>
</feature>
<reference evidence="2 3" key="1">
    <citation type="submission" date="2013-09" db="EMBL/GenBank/DDBJ databases">
        <title>Genome sequencing of Arenimonas metalli.</title>
        <authorList>
            <person name="Chen F."/>
            <person name="Wang G."/>
        </authorList>
    </citation>
    <scope>NUCLEOTIDE SEQUENCE [LARGE SCALE GENOMIC DNA]</scope>
    <source>
        <strain evidence="2 3">CF5-1</strain>
    </source>
</reference>
<evidence type="ECO:0000313" key="2">
    <source>
        <dbReference type="EMBL" id="KFN48080.1"/>
    </source>
</evidence>
<dbReference type="AlphaFoldDB" id="A0A091BUQ9"/>
<dbReference type="STRING" id="1384056.N787_06480"/>
<feature type="signal peptide" evidence="1">
    <location>
        <begin position="1"/>
        <end position="21"/>
    </location>
</feature>
<accession>A0A091BUQ9</accession>